<dbReference type="Proteomes" id="UP000053201">
    <property type="component" value="Unassembled WGS sequence"/>
</dbReference>
<evidence type="ECO:0000313" key="7">
    <source>
        <dbReference type="EMBL" id="KNC98703.1"/>
    </source>
</evidence>
<dbReference type="GO" id="GO:0006397">
    <property type="term" value="P:mRNA processing"/>
    <property type="evidence" value="ECO:0007669"/>
    <property type="project" value="UniProtKB-KW"/>
</dbReference>
<dbReference type="GO" id="GO:0071013">
    <property type="term" value="C:catalytic step 2 spliceosome"/>
    <property type="evidence" value="ECO:0007669"/>
    <property type="project" value="TreeGrafter"/>
</dbReference>
<evidence type="ECO:0000256" key="3">
    <source>
        <dbReference type="ARBA" id="ARBA00022664"/>
    </source>
</evidence>
<dbReference type="OMA" id="SAWQESI"/>
<keyword evidence="5" id="KW-0508">mRNA splicing</keyword>
<dbReference type="RefSeq" id="XP_016606743.1">
    <property type="nucleotide sequence ID" value="XM_016754594.1"/>
</dbReference>
<keyword evidence="3" id="KW-0507">mRNA processing</keyword>
<dbReference type="InParanoid" id="A0A0L0HDB0"/>
<keyword evidence="4" id="KW-0747">Spliceosome</keyword>
<protein>
    <recommendedName>
        <fullName evidence="9">Pre-mRNA-splicing factor SPF27</fullName>
    </recommendedName>
</protein>
<evidence type="ECO:0000313" key="8">
    <source>
        <dbReference type="Proteomes" id="UP000053201"/>
    </source>
</evidence>
<dbReference type="InterPro" id="IPR008409">
    <property type="entry name" value="SPF27"/>
</dbReference>
<evidence type="ECO:0008006" key="9">
    <source>
        <dbReference type="Google" id="ProtNLM"/>
    </source>
</evidence>
<dbReference type="GO" id="GO:0008380">
    <property type="term" value="P:RNA splicing"/>
    <property type="evidence" value="ECO:0007669"/>
    <property type="project" value="UniProtKB-KW"/>
</dbReference>
<name>A0A0L0HDB0_SPIPD</name>
<proteinExistence type="inferred from homology"/>
<comment type="subcellular location">
    <subcellularLocation>
        <location evidence="1">Nucleus</location>
    </subcellularLocation>
</comment>
<sequence length="206" mass="23071">MTASATSENLDVHLDSLPYIDGEISPELSDEIASLLSHPRPTTLHPSLIPTPYDTPPEAPPKIQTFDTTRLRLDTPSESTVEAYKSAVENACAQLEHQNARMVNLELVHSFGSNAWKLHCFQLEYLKKKVDAQVEQIKKEVLEVNRERKMGQMKTGQTLQTLTYKYSQLLNQTIQVDAATRQLQQEVEHLQAGCAQLEAKCGVNGE</sequence>
<reference evidence="7 8" key="1">
    <citation type="submission" date="2009-08" db="EMBL/GenBank/DDBJ databases">
        <title>The Genome Sequence of Spizellomyces punctatus strain DAOM BR117.</title>
        <authorList>
            <consortium name="The Broad Institute Genome Sequencing Platform"/>
            <person name="Russ C."/>
            <person name="Cuomo C."/>
            <person name="Shea T."/>
            <person name="Young S.K."/>
            <person name="Zeng Q."/>
            <person name="Koehrsen M."/>
            <person name="Haas B."/>
            <person name="Borodovsky M."/>
            <person name="Guigo R."/>
            <person name="Alvarado L."/>
            <person name="Berlin A."/>
            <person name="Bochicchio J."/>
            <person name="Borenstein D."/>
            <person name="Chapman S."/>
            <person name="Chen Z."/>
            <person name="Engels R."/>
            <person name="Freedman E."/>
            <person name="Gellesch M."/>
            <person name="Goldberg J."/>
            <person name="Griggs A."/>
            <person name="Gujja S."/>
            <person name="Heiman D."/>
            <person name="Hepburn T."/>
            <person name="Howarth C."/>
            <person name="Jen D."/>
            <person name="Larson L."/>
            <person name="Lewis B."/>
            <person name="Mehta T."/>
            <person name="Park D."/>
            <person name="Pearson M."/>
            <person name="Roberts A."/>
            <person name="Saif S."/>
            <person name="Shenoy N."/>
            <person name="Sisk P."/>
            <person name="Stolte C."/>
            <person name="Sykes S."/>
            <person name="Thomson T."/>
            <person name="Walk T."/>
            <person name="White J."/>
            <person name="Yandava C."/>
            <person name="Burger G."/>
            <person name="Gray M.W."/>
            <person name="Holland P.W.H."/>
            <person name="King N."/>
            <person name="Lang F.B.F."/>
            <person name="Roger A.J."/>
            <person name="Ruiz-Trillo I."/>
            <person name="Lander E."/>
            <person name="Nusbaum C."/>
        </authorList>
    </citation>
    <scope>NUCLEOTIDE SEQUENCE [LARGE SCALE GENOMIC DNA]</scope>
    <source>
        <strain evidence="7 8">DAOM BR117</strain>
    </source>
</reference>
<keyword evidence="6" id="KW-0539">Nucleus</keyword>
<dbReference type="STRING" id="645134.A0A0L0HDB0"/>
<gene>
    <name evidence="7" type="ORF">SPPG_06381</name>
</gene>
<evidence type="ECO:0000256" key="4">
    <source>
        <dbReference type="ARBA" id="ARBA00022728"/>
    </source>
</evidence>
<accession>A0A0L0HDB0</accession>
<dbReference type="EMBL" id="KQ257460">
    <property type="protein sequence ID" value="KNC98703.1"/>
    <property type="molecule type" value="Genomic_DNA"/>
</dbReference>
<comment type="similarity">
    <text evidence="2">Belongs to the SPF27 family.</text>
</comment>
<dbReference type="AlphaFoldDB" id="A0A0L0HDB0"/>
<dbReference type="GO" id="GO:0000974">
    <property type="term" value="C:Prp19 complex"/>
    <property type="evidence" value="ECO:0007669"/>
    <property type="project" value="TreeGrafter"/>
</dbReference>
<keyword evidence="8" id="KW-1185">Reference proteome</keyword>
<evidence type="ECO:0000256" key="6">
    <source>
        <dbReference type="ARBA" id="ARBA00023242"/>
    </source>
</evidence>
<evidence type="ECO:0000256" key="5">
    <source>
        <dbReference type="ARBA" id="ARBA00023187"/>
    </source>
</evidence>
<dbReference type="OrthoDB" id="205794at2759"/>
<dbReference type="Pfam" id="PF05700">
    <property type="entry name" value="BCAS2"/>
    <property type="match status" value="1"/>
</dbReference>
<dbReference type="PANTHER" id="PTHR13296:SF0">
    <property type="entry name" value="PRE-MRNA-SPLICING FACTOR SPF27"/>
    <property type="match status" value="1"/>
</dbReference>
<evidence type="ECO:0000256" key="2">
    <source>
        <dbReference type="ARBA" id="ARBA00010788"/>
    </source>
</evidence>
<dbReference type="GO" id="GO:0071011">
    <property type="term" value="C:precatalytic spliceosome"/>
    <property type="evidence" value="ECO:0007669"/>
    <property type="project" value="TreeGrafter"/>
</dbReference>
<evidence type="ECO:0000256" key="1">
    <source>
        <dbReference type="ARBA" id="ARBA00004123"/>
    </source>
</evidence>
<dbReference type="VEuPathDB" id="FungiDB:SPPG_06381"/>
<dbReference type="eggNOG" id="KOG3096">
    <property type="taxonomic scope" value="Eukaryota"/>
</dbReference>
<dbReference type="GeneID" id="27689691"/>
<organism evidence="7 8">
    <name type="scientific">Spizellomyces punctatus (strain DAOM BR117)</name>
    <dbReference type="NCBI Taxonomy" id="645134"/>
    <lineage>
        <taxon>Eukaryota</taxon>
        <taxon>Fungi</taxon>
        <taxon>Fungi incertae sedis</taxon>
        <taxon>Chytridiomycota</taxon>
        <taxon>Chytridiomycota incertae sedis</taxon>
        <taxon>Chytridiomycetes</taxon>
        <taxon>Spizellomycetales</taxon>
        <taxon>Spizellomycetaceae</taxon>
        <taxon>Spizellomyces</taxon>
    </lineage>
</organism>
<dbReference type="PANTHER" id="PTHR13296">
    <property type="entry name" value="BCAS2 PROTEIN"/>
    <property type="match status" value="1"/>
</dbReference>